<keyword evidence="10" id="KW-1185">Reference proteome</keyword>
<dbReference type="InterPro" id="IPR011606">
    <property type="entry name" value="Brnchd-chn_aa_trnsp_permease"/>
</dbReference>
<comment type="similarity">
    <text evidence="2">Belongs to the AzlC family.</text>
</comment>
<dbReference type="Pfam" id="PF03591">
    <property type="entry name" value="AzlC"/>
    <property type="match status" value="1"/>
</dbReference>
<dbReference type="Proteomes" id="UP001056201">
    <property type="component" value="Chromosome 2"/>
</dbReference>
<accession>A0ABY4SFT3</accession>
<feature type="transmembrane region" description="Helical" evidence="8">
    <location>
        <begin position="145"/>
        <end position="167"/>
    </location>
</feature>
<protein>
    <submittedName>
        <fullName evidence="9">AzlC family ABC transporter permease</fullName>
    </submittedName>
</protein>
<evidence type="ECO:0000313" key="10">
    <source>
        <dbReference type="Proteomes" id="UP001056201"/>
    </source>
</evidence>
<name>A0ABY4SFT3_AQUTE</name>
<evidence type="ECO:0000256" key="3">
    <source>
        <dbReference type="ARBA" id="ARBA00022448"/>
    </source>
</evidence>
<evidence type="ECO:0000256" key="7">
    <source>
        <dbReference type="ARBA" id="ARBA00023136"/>
    </source>
</evidence>
<evidence type="ECO:0000256" key="2">
    <source>
        <dbReference type="ARBA" id="ARBA00010735"/>
    </source>
</evidence>
<keyword evidence="3" id="KW-0813">Transport</keyword>
<comment type="subcellular location">
    <subcellularLocation>
        <location evidence="1">Cell membrane</location>
        <topology evidence="1">Multi-pass membrane protein</topology>
    </subcellularLocation>
</comment>
<feature type="transmembrane region" description="Helical" evidence="8">
    <location>
        <begin position="50"/>
        <end position="79"/>
    </location>
</feature>
<evidence type="ECO:0000256" key="6">
    <source>
        <dbReference type="ARBA" id="ARBA00022989"/>
    </source>
</evidence>
<keyword evidence="7 8" id="KW-0472">Membrane</keyword>
<dbReference type="PANTHER" id="PTHR34979:SF1">
    <property type="entry name" value="INNER MEMBRANE PROTEIN YGAZ"/>
    <property type="match status" value="1"/>
</dbReference>
<dbReference type="RefSeq" id="WP_250199545.1">
    <property type="nucleotide sequence ID" value="NZ_CP097636.1"/>
</dbReference>
<evidence type="ECO:0000256" key="5">
    <source>
        <dbReference type="ARBA" id="ARBA00022692"/>
    </source>
</evidence>
<keyword evidence="5 8" id="KW-0812">Transmembrane</keyword>
<feature type="transmembrane region" description="Helical" evidence="8">
    <location>
        <begin position="179"/>
        <end position="210"/>
    </location>
</feature>
<evidence type="ECO:0000313" key="9">
    <source>
        <dbReference type="EMBL" id="URI11349.1"/>
    </source>
</evidence>
<organism evidence="9 10">
    <name type="scientific">Aquincola tertiaricarbonis</name>
    <dbReference type="NCBI Taxonomy" id="391953"/>
    <lineage>
        <taxon>Bacteria</taxon>
        <taxon>Pseudomonadati</taxon>
        <taxon>Pseudomonadota</taxon>
        <taxon>Betaproteobacteria</taxon>
        <taxon>Burkholderiales</taxon>
        <taxon>Sphaerotilaceae</taxon>
        <taxon>Aquincola</taxon>
    </lineage>
</organism>
<evidence type="ECO:0000256" key="8">
    <source>
        <dbReference type="SAM" id="Phobius"/>
    </source>
</evidence>
<reference evidence="9" key="1">
    <citation type="submission" date="2022-05" db="EMBL/GenBank/DDBJ databases">
        <title>An RpoN-dependent PEP-CTERM gene is involved in floc formation of an Aquincola tertiaricarbonis strain.</title>
        <authorList>
            <person name="Qiu D."/>
            <person name="Xia M."/>
        </authorList>
    </citation>
    <scope>NUCLEOTIDE SEQUENCE</scope>
    <source>
        <strain evidence="9">RN12</strain>
    </source>
</reference>
<gene>
    <name evidence="9" type="ORF">MW290_20590</name>
</gene>
<evidence type="ECO:0000256" key="1">
    <source>
        <dbReference type="ARBA" id="ARBA00004651"/>
    </source>
</evidence>
<evidence type="ECO:0000256" key="4">
    <source>
        <dbReference type="ARBA" id="ARBA00022475"/>
    </source>
</evidence>
<dbReference type="PANTHER" id="PTHR34979">
    <property type="entry name" value="INNER MEMBRANE PROTEIN YGAZ"/>
    <property type="match status" value="1"/>
</dbReference>
<keyword evidence="4" id="KW-1003">Cell membrane</keyword>
<feature type="transmembrane region" description="Helical" evidence="8">
    <location>
        <begin position="21"/>
        <end position="44"/>
    </location>
</feature>
<dbReference type="EMBL" id="CP097636">
    <property type="protein sequence ID" value="URI11349.1"/>
    <property type="molecule type" value="Genomic_DNA"/>
</dbReference>
<proteinExistence type="inferred from homology"/>
<sequence length="243" mass="24298">MVTPERAGMRQSAGFRGLVASLPIVTGYLPVAFSFGLAALQAGLPASTALLISALVFAGGSQFVMVGLLSGGGGLLTVLPTVMLMNARHLLYGAPVAALLPAGQPRPPAPALAFGLTDEVFATAISQLPQVGPADRARWLIGLQLGAYAGWLAGTASGLAMGVQLVAQLPLLADMLAFVLPGLFLALMLGLGAGWLVPASCAVVVTCLLLPRLPGAVVVPLAMLAGAAAGACVQRKEGSGVVA</sequence>
<keyword evidence="6 8" id="KW-1133">Transmembrane helix</keyword>